<evidence type="ECO:0000313" key="3">
    <source>
        <dbReference type="Proteomes" id="UP000239563"/>
    </source>
</evidence>
<gene>
    <name evidence="2" type="ORF">SRS1_25063</name>
</gene>
<evidence type="ECO:0000313" key="2">
    <source>
        <dbReference type="EMBL" id="SJX66018.1"/>
    </source>
</evidence>
<proteinExistence type="predicted"/>
<reference evidence="2 3" key="1">
    <citation type="submission" date="2017-02" db="EMBL/GenBank/DDBJ databases">
        <authorList>
            <person name="Peterson S.W."/>
        </authorList>
    </citation>
    <scope>NUCLEOTIDE SEQUENCE [LARGE SCALE GENOMIC DNA]</scope>
    <source>
        <strain evidence="2 3">SRS1_H2-8</strain>
    </source>
</reference>
<dbReference type="Proteomes" id="UP000239563">
    <property type="component" value="Chromosome XX"/>
</dbReference>
<evidence type="ECO:0000256" key="1">
    <source>
        <dbReference type="SAM" id="SignalP"/>
    </source>
</evidence>
<organism evidence="2 3">
    <name type="scientific">Sporisorium reilianum f. sp. reilianum</name>
    <dbReference type="NCBI Taxonomy" id="72559"/>
    <lineage>
        <taxon>Eukaryota</taxon>
        <taxon>Fungi</taxon>
        <taxon>Dikarya</taxon>
        <taxon>Basidiomycota</taxon>
        <taxon>Ustilaginomycotina</taxon>
        <taxon>Ustilaginomycetes</taxon>
        <taxon>Ustilaginales</taxon>
        <taxon>Ustilaginaceae</taxon>
        <taxon>Sporisorium</taxon>
    </lineage>
</organism>
<accession>A0A2N8UMI5</accession>
<feature type="chain" id="PRO_5014699047" evidence="1">
    <location>
        <begin position="22"/>
        <end position="173"/>
    </location>
</feature>
<name>A0A2N8UMI5_9BASI</name>
<feature type="signal peptide" evidence="1">
    <location>
        <begin position="1"/>
        <end position="21"/>
    </location>
</feature>
<dbReference type="AlphaFoldDB" id="A0A2N8UMI5"/>
<keyword evidence="1" id="KW-0732">Signal</keyword>
<dbReference type="EMBL" id="LT795073">
    <property type="protein sequence ID" value="SJX66018.1"/>
    <property type="molecule type" value="Genomic_DNA"/>
</dbReference>
<sequence>MKVLLAKLVLAWLVLVTCCRAAGPMQPATFNELGALTTENMLRDLIEAVNINTHRQTSHASKSYLTLGTFWPVNAEQIALDQTVRQLLADEKAELVLLGKHRQTAIFGLPWPAQWNDHVHFDDHVLLLKKMRGQPLRPVGFANTPQGTGVWLENAHENDRLTNAGRVNRGEHD</sequence>
<protein>
    <submittedName>
        <fullName evidence="2">Uncharacterized protein</fullName>
    </submittedName>
</protein>